<evidence type="ECO:0000313" key="1">
    <source>
        <dbReference type="EMBL" id="KAF7803565.1"/>
    </source>
</evidence>
<name>A0A834SJ92_9FABA</name>
<dbReference type="EMBL" id="JAAIUW010000013">
    <property type="protein sequence ID" value="KAF7803565.1"/>
    <property type="molecule type" value="Genomic_DNA"/>
</dbReference>
<reference evidence="1" key="1">
    <citation type="submission" date="2020-09" db="EMBL/GenBank/DDBJ databases">
        <title>Genome-Enabled Discovery of Anthraquinone Biosynthesis in Senna tora.</title>
        <authorList>
            <person name="Kang S.-H."/>
            <person name="Pandey R.P."/>
            <person name="Lee C.-M."/>
            <person name="Sim J.-S."/>
            <person name="Jeong J.-T."/>
            <person name="Choi B.-S."/>
            <person name="Jung M."/>
            <person name="Ginzburg D."/>
            <person name="Zhao K."/>
            <person name="Won S.Y."/>
            <person name="Oh T.-J."/>
            <person name="Yu Y."/>
            <person name="Kim N.-H."/>
            <person name="Lee O.R."/>
            <person name="Lee T.-H."/>
            <person name="Bashyal P."/>
            <person name="Kim T.-S."/>
            <person name="Lee W.-H."/>
            <person name="Kawkins C."/>
            <person name="Kim C.-K."/>
            <person name="Kim J.S."/>
            <person name="Ahn B.O."/>
            <person name="Rhee S.Y."/>
            <person name="Sohng J.K."/>
        </authorList>
    </citation>
    <scope>NUCLEOTIDE SEQUENCE</scope>
    <source>
        <tissue evidence="1">Leaf</tissue>
    </source>
</reference>
<comment type="caution">
    <text evidence="1">The sequence shown here is derived from an EMBL/GenBank/DDBJ whole genome shotgun (WGS) entry which is preliminary data.</text>
</comment>
<dbReference type="Proteomes" id="UP000634136">
    <property type="component" value="Unassembled WGS sequence"/>
</dbReference>
<dbReference type="AlphaFoldDB" id="A0A834SJ92"/>
<proteinExistence type="predicted"/>
<sequence>MPEKVGLTPVEDTWNGWIVLIASPLETRVLNNTGVGPAFCSSGKPVDAVTRIVLSGLILNIQETWDCNYSPIFSGHKQISELRYVQ</sequence>
<evidence type="ECO:0000313" key="2">
    <source>
        <dbReference type="Proteomes" id="UP000634136"/>
    </source>
</evidence>
<organism evidence="1 2">
    <name type="scientific">Senna tora</name>
    <dbReference type="NCBI Taxonomy" id="362788"/>
    <lineage>
        <taxon>Eukaryota</taxon>
        <taxon>Viridiplantae</taxon>
        <taxon>Streptophyta</taxon>
        <taxon>Embryophyta</taxon>
        <taxon>Tracheophyta</taxon>
        <taxon>Spermatophyta</taxon>
        <taxon>Magnoliopsida</taxon>
        <taxon>eudicotyledons</taxon>
        <taxon>Gunneridae</taxon>
        <taxon>Pentapetalae</taxon>
        <taxon>rosids</taxon>
        <taxon>fabids</taxon>
        <taxon>Fabales</taxon>
        <taxon>Fabaceae</taxon>
        <taxon>Caesalpinioideae</taxon>
        <taxon>Cassia clade</taxon>
        <taxon>Senna</taxon>
    </lineage>
</organism>
<accession>A0A834SJ92</accession>
<keyword evidence="2" id="KW-1185">Reference proteome</keyword>
<protein>
    <submittedName>
        <fullName evidence="1">Uncharacterized protein</fullName>
    </submittedName>
</protein>
<gene>
    <name evidence="1" type="ORF">G2W53_042676</name>
</gene>